<dbReference type="GO" id="GO:0016020">
    <property type="term" value="C:membrane"/>
    <property type="evidence" value="ECO:0007669"/>
    <property type="project" value="UniProtKB-SubCell"/>
</dbReference>
<dbReference type="PANTHER" id="PTHR37451:SF1">
    <property type="entry name" value="MARVEL DOMAIN-CONTAINING PROTEIN"/>
    <property type="match status" value="1"/>
</dbReference>
<organism evidence="7 8">
    <name type="scientific">Ajellomyces capsulatus</name>
    <name type="common">Darling's disease fungus</name>
    <name type="synonym">Histoplasma capsulatum</name>
    <dbReference type="NCBI Taxonomy" id="5037"/>
    <lineage>
        <taxon>Eukaryota</taxon>
        <taxon>Fungi</taxon>
        <taxon>Dikarya</taxon>
        <taxon>Ascomycota</taxon>
        <taxon>Pezizomycotina</taxon>
        <taxon>Eurotiomycetes</taxon>
        <taxon>Eurotiomycetidae</taxon>
        <taxon>Onygenales</taxon>
        <taxon>Ajellomycetaceae</taxon>
        <taxon>Histoplasma</taxon>
    </lineage>
</organism>
<reference evidence="7" key="1">
    <citation type="submission" date="2021-01" db="EMBL/GenBank/DDBJ databases">
        <title>Chromosome-level genome assembly of a human fungal pathogen reveals clustering of transcriptionally co-regulated genes.</title>
        <authorList>
            <person name="Voorhies M."/>
            <person name="Cohen S."/>
            <person name="Shea T.P."/>
            <person name="Petrus S."/>
            <person name="Munoz J.F."/>
            <person name="Poplawski S."/>
            <person name="Goldman W.E."/>
            <person name="Michael T."/>
            <person name="Cuomo C.A."/>
            <person name="Sil A."/>
            <person name="Beyhan S."/>
        </authorList>
    </citation>
    <scope>NUCLEOTIDE SEQUENCE</scope>
    <source>
        <strain evidence="7">WU24</strain>
    </source>
</reference>
<dbReference type="AlphaFoldDB" id="A0A8A1M9Q4"/>
<protein>
    <submittedName>
        <fullName evidence="7">MARVEL domain-containing protein</fullName>
    </submittedName>
</protein>
<feature type="domain" description="MARVEL" evidence="6">
    <location>
        <begin position="12"/>
        <end position="129"/>
    </location>
</feature>
<accession>A0A8A1M9Q4</accession>
<dbReference type="EMBL" id="CP069114">
    <property type="protein sequence ID" value="QSS63246.1"/>
    <property type="molecule type" value="Genomic_DNA"/>
</dbReference>
<evidence type="ECO:0000256" key="4">
    <source>
        <dbReference type="ARBA" id="ARBA00023136"/>
    </source>
</evidence>
<gene>
    <name evidence="7" type="ORF">I7I51_00303</name>
</gene>
<evidence type="ECO:0000256" key="1">
    <source>
        <dbReference type="ARBA" id="ARBA00004141"/>
    </source>
</evidence>
<proteinExistence type="predicted"/>
<evidence type="ECO:0000313" key="7">
    <source>
        <dbReference type="EMBL" id="QSS63246.1"/>
    </source>
</evidence>
<dbReference type="Proteomes" id="UP000663671">
    <property type="component" value="Chromosome 1"/>
</dbReference>
<name>A0A8A1M9Q4_AJECA</name>
<evidence type="ECO:0000256" key="3">
    <source>
        <dbReference type="ARBA" id="ARBA00022989"/>
    </source>
</evidence>
<dbReference type="VEuPathDB" id="FungiDB:I7I51_00303"/>
<evidence type="ECO:0000313" key="8">
    <source>
        <dbReference type="Proteomes" id="UP000663671"/>
    </source>
</evidence>
<sequence>MALNMVKNKALNYALRALQLIFSIIIKGTDGYASYPCVSVILIMYVHFEFGNFHAYYGVPNAFADRALIGYIRVAVEAVAVLSWLAGFITMAVQIATDTCSTGISSCGLLKVATVYGAFEWLLFMITAAQTVILWRT</sequence>
<dbReference type="OrthoDB" id="2117453at2759"/>
<keyword evidence="4 5" id="KW-0472">Membrane</keyword>
<evidence type="ECO:0000256" key="5">
    <source>
        <dbReference type="SAM" id="Phobius"/>
    </source>
</evidence>
<keyword evidence="2 5" id="KW-0812">Transmembrane</keyword>
<dbReference type="Pfam" id="PF01284">
    <property type="entry name" value="MARVEL"/>
    <property type="match status" value="1"/>
</dbReference>
<feature type="transmembrane region" description="Helical" evidence="5">
    <location>
        <begin position="71"/>
        <end position="95"/>
    </location>
</feature>
<comment type="subcellular location">
    <subcellularLocation>
        <location evidence="1">Membrane</location>
        <topology evidence="1">Multi-pass membrane protein</topology>
    </subcellularLocation>
</comment>
<evidence type="ECO:0000256" key="2">
    <source>
        <dbReference type="ARBA" id="ARBA00022692"/>
    </source>
</evidence>
<feature type="transmembrane region" description="Helical" evidence="5">
    <location>
        <begin position="115"/>
        <end position="135"/>
    </location>
</feature>
<dbReference type="InterPro" id="IPR008253">
    <property type="entry name" value="Marvel"/>
</dbReference>
<keyword evidence="3 5" id="KW-1133">Transmembrane helix</keyword>
<dbReference type="PANTHER" id="PTHR37451">
    <property type="entry name" value="MARVEL DOMAIN"/>
    <property type="match status" value="1"/>
</dbReference>
<evidence type="ECO:0000259" key="6">
    <source>
        <dbReference type="Pfam" id="PF01284"/>
    </source>
</evidence>